<dbReference type="SMART" id="SM00567">
    <property type="entry name" value="EZ_HEAT"/>
    <property type="match status" value="9"/>
</dbReference>
<dbReference type="InterPro" id="IPR004155">
    <property type="entry name" value="PBS_lyase_HEAT"/>
</dbReference>
<dbReference type="Pfam" id="PF02985">
    <property type="entry name" value="HEAT"/>
    <property type="match status" value="1"/>
</dbReference>
<dbReference type="PANTHER" id="PTHR12697">
    <property type="entry name" value="PBS LYASE HEAT-LIKE PROTEIN"/>
    <property type="match status" value="1"/>
</dbReference>
<dbReference type="KEGG" id="uam:UABAM_00568"/>
<evidence type="ECO:0000313" key="4">
    <source>
        <dbReference type="Proteomes" id="UP000326354"/>
    </source>
</evidence>
<dbReference type="Gene3D" id="1.25.10.10">
    <property type="entry name" value="Leucine-rich Repeat Variant"/>
    <property type="match status" value="6"/>
</dbReference>
<dbReference type="InterPro" id="IPR000357">
    <property type="entry name" value="HEAT"/>
</dbReference>
<keyword evidence="3" id="KW-0456">Lyase</keyword>
<accession>A0A5S9IKF8</accession>
<evidence type="ECO:0000313" key="3">
    <source>
        <dbReference type="EMBL" id="BBM82225.1"/>
    </source>
</evidence>
<dbReference type="Pfam" id="PF13646">
    <property type="entry name" value="HEAT_2"/>
    <property type="match status" value="3"/>
</dbReference>
<feature type="region of interest" description="Disordered" evidence="2">
    <location>
        <begin position="1"/>
        <end position="171"/>
    </location>
</feature>
<dbReference type="EMBL" id="AP019860">
    <property type="protein sequence ID" value="BBM82225.1"/>
    <property type="molecule type" value="Genomic_DNA"/>
</dbReference>
<evidence type="ECO:0000256" key="1">
    <source>
        <dbReference type="ARBA" id="ARBA00022737"/>
    </source>
</evidence>
<protein>
    <submittedName>
        <fullName evidence="3">HEAT repeat-containing PBS lyase</fullName>
    </submittedName>
</protein>
<keyword evidence="4" id="KW-1185">Reference proteome</keyword>
<reference evidence="3 4" key="1">
    <citation type="submission" date="2019-08" db="EMBL/GenBank/DDBJ databases">
        <title>Complete genome sequence of Candidatus Uab amorphum.</title>
        <authorList>
            <person name="Shiratori T."/>
            <person name="Suzuki S."/>
            <person name="Kakizawa Y."/>
            <person name="Ishida K."/>
        </authorList>
    </citation>
    <scope>NUCLEOTIDE SEQUENCE [LARGE SCALE GENOMIC DNA]</scope>
    <source>
        <strain evidence="3 4">SRT547</strain>
    </source>
</reference>
<dbReference type="GO" id="GO:0016829">
    <property type="term" value="F:lyase activity"/>
    <property type="evidence" value="ECO:0007669"/>
    <property type="project" value="UniProtKB-KW"/>
</dbReference>
<feature type="compositionally biased region" description="Basic and acidic residues" evidence="2">
    <location>
        <begin position="11"/>
        <end position="123"/>
    </location>
</feature>
<dbReference type="InterPro" id="IPR016024">
    <property type="entry name" value="ARM-type_fold"/>
</dbReference>
<sequence>MCVPSIAQEETNNKEENTPVEKTAGEQKQPEESVASEDGKSTEDAKEKKSAEDTESEKKSTEEKKSAEEKSSEDEKSKDDKAAKDGKAAEGVKSEDKEAKPEKESSPDAKPEDEKENSTKTGEENANNDAASEKKDNEKTEDKSADTKDSKNQQPEKDNDTKQNANNGENVAKESVKELLTTLATKVESLEKLEKIWEESSKSEEDLYAIANFLSLVDAPNKKIIRHMITLTKSKYEKVRKVSLDRLLEIMPTLMKIKAIDNTPSDEDFVNILSSFDSDMSVAAMLMEYSKEEKVLNALILKSLMNMGTKSLEGIIRFLRISPSEKIKNVAINVSYGVGVDCIPMIIPLLGDLNPFIQDFAKRALKKFDEKTLPSLKKYIQTAANKENIALAIAVIGDMGEKAKGTVPILVKYLKKEGPTQLAATRALKNMGMHAYVALDHFISNLRSDDWQVRQASAETIGNFGEKAKKAVTPLMSQFRREDYGIVRASICRQFGRIGKPAKSAIRTLIEALNDEDEIVIKSAAESLGDFGKSAEKAIEPLTKVLIYYDVKEREAAAKALAKIGRRSVSVLMNMLNYHEDPAGREGAAMALGYMGSQARRSVRALTKALKFDEAEIVKIAAADALGKIGDRYAIHALIDAVRNGTVVIREVATSSLIKIGSAAVIDITRALKRPGTEARIALVYILGELGRNAIPAVGTLNSCLDSWRGKEREQLIKTLGKIGPNKRSTGTLNRFVELMKKTRDDNERQLLAESLKLFGDMSIPFVIPLLKSDSEEIVSQTKNVIGHLIKEAFSTLEKIVEKGDDEVLTSRSIEILSKDAKSLPIILKKFKHESSLVRNTAKDSVVKNIGEKAVPGLISILQNTALSIERKVVGDTLAGIGKSAVDSLVLVISNSDKQKARLAAIDAVSQIGPKARGAIPVLQESIKIRRGGEQTALARCLGSIGTQAIPKILELLEHNDSSVQNAAVDALGETGAKDSISHLLSSLENERLLSLVIKAMVKMPDLAVPTLIRSLQHQNRTVRFACAAALFEIAPAKSIAPLAQRILVENDPMVKYMLQTALNRCQNLLENNKSSD</sequence>
<organism evidence="3 4">
    <name type="scientific">Uabimicrobium amorphum</name>
    <dbReference type="NCBI Taxonomy" id="2596890"/>
    <lineage>
        <taxon>Bacteria</taxon>
        <taxon>Pseudomonadati</taxon>
        <taxon>Planctomycetota</taxon>
        <taxon>Candidatus Uabimicrobiia</taxon>
        <taxon>Candidatus Uabimicrobiales</taxon>
        <taxon>Candidatus Uabimicrobiaceae</taxon>
        <taxon>Candidatus Uabimicrobium</taxon>
    </lineage>
</organism>
<dbReference type="GO" id="GO:0016491">
    <property type="term" value="F:oxidoreductase activity"/>
    <property type="evidence" value="ECO:0007669"/>
    <property type="project" value="TreeGrafter"/>
</dbReference>
<name>A0A5S9IKF8_UABAM</name>
<dbReference type="AlphaFoldDB" id="A0A5S9IKF8"/>
<proteinExistence type="predicted"/>
<dbReference type="InterPro" id="IPR011989">
    <property type="entry name" value="ARM-like"/>
</dbReference>
<feature type="compositionally biased region" description="Basic and acidic residues" evidence="2">
    <location>
        <begin position="131"/>
        <end position="161"/>
    </location>
</feature>
<dbReference type="PANTHER" id="PTHR12697:SF5">
    <property type="entry name" value="DEOXYHYPUSINE HYDROXYLASE"/>
    <property type="match status" value="1"/>
</dbReference>
<dbReference type="Proteomes" id="UP000326354">
    <property type="component" value="Chromosome"/>
</dbReference>
<evidence type="ECO:0000256" key="2">
    <source>
        <dbReference type="SAM" id="MobiDB-lite"/>
    </source>
</evidence>
<keyword evidence="1" id="KW-0677">Repeat</keyword>
<dbReference type="SUPFAM" id="SSF48371">
    <property type="entry name" value="ARM repeat"/>
    <property type="match status" value="3"/>
</dbReference>
<gene>
    <name evidence="3" type="ORF">UABAM_00568</name>
</gene>